<proteinExistence type="predicted"/>
<evidence type="ECO:0000313" key="2">
    <source>
        <dbReference type="Proteomes" id="UP000324288"/>
    </source>
</evidence>
<dbReference type="Proteomes" id="UP000324288">
    <property type="component" value="Chromosome"/>
</dbReference>
<gene>
    <name evidence="1" type="ORF">LC603019_00776</name>
</gene>
<evidence type="ECO:0000313" key="1">
    <source>
        <dbReference type="EMBL" id="VHO00483.1"/>
    </source>
</evidence>
<organism evidence="1 2">
    <name type="scientific">Lawsonella clevelandensis</name>
    <dbReference type="NCBI Taxonomy" id="1528099"/>
    <lineage>
        <taxon>Bacteria</taxon>
        <taxon>Bacillati</taxon>
        <taxon>Actinomycetota</taxon>
        <taxon>Actinomycetes</taxon>
        <taxon>Mycobacteriales</taxon>
        <taxon>Lawsonellaceae</taxon>
        <taxon>Lawsonella</taxon>
    </lineage>
</organism>
<dbReference type="EMBL" id="LR584267">
    <property type="protein sequence ID" value="VHO00483.1"/>
    <property type="molecule type" value="Genomic_DNA"/>
</dbReference>
<accession>A0A5E3ZWM9</accession>
<dbReference type="AlphaFoldDB" id="A0A5E3ZWM9"/>
<keyword evidence="2" id="KW-1185">Reference proteome</keyword>
<reference evidence="1 2" key="1">
    <citation type="submission" date="2019-04" db="EMBL/GenBank/DDBJ databases">
        <authorList>
            <person name="Seth-Smith MB H."/>
            <person name="Seth-Smith H."/>
        </authorList>
    </citation>
    <scope>NUCLEOTIDE SEQUENCE [LARGE SCALE GENOMIC DNA]</scope>
    <source>
        <strain evidence="1">USB-603019</strain>
    </source>
</reference>
<dbReference type="RefSeq" id="WP_148417560.1">
    <property type="nucleotide sequence ID" value="NZ_LR584267.1"/>
</dbReference>
<name>A0A5E3ZWM9_9ACTN</name>
<sequence length="125" mass="14172">MNTDHFTTKRATLVLCLCLGLIFGITLPLSVENTRLTDRDFCQALPTRLPLDTTPSTPADAVSTMASLRSTYHLSNKAQLLTSFYMIFAINHHNIFNEYPHHTHYLTRAENTALHDIYQHCGLPQ</sequence>
<protein>
    <submittedName>
        <fullName evidence="1">Uncharacterized protein</fullName>
    </submittedName>
</protein>